<reference evidence="12" key="1">
    <citation type="journal article" date="2014" name="PLoS ONE">
        <title>Transcriptome-Based Identification of ABC Transporters in the Western Tarnished Plant Bug Lygus hesperus.</title>
        <authorList>
            <person name="Hull J.J."/>
            <person name="Chaney K."/>
            <person name="Geib S.M."/>
            <person name="Fabrick J.A."/>
            <person name="Brent C.S."/>
            <person name="Walsh D."/>
            <person name="Lavine L.C."/>
        </authorList>
    </citation>
    <scope>NUCLEOTIDE SEQUENCE</scope>
</reference>
<keyword evidence="7 10" id="KW-0472">Membrane</keyword>
<dbReference type="EMBL" id="GBRD01015142">
    <property type="protein sequence ID" value="JAG50684.1"/>
    <property type="molecule type" value="Transcribed_RNA"/>
</dbReference>
<dbReference type="AlphaFoldDB" id="A0A0A9XWJ6"/>
<evidence type="ECO:0000256" key="9">
    <source>
        <dbReference type="ARBA" id="ARBA00034873"/>
    </source>
</evidence>
<gene>
    <name evidence="12" type="primary">ncl1_0</name>
    <name evidence="16" type="synonym">ncl1</name>
    <name evidence="14" type="synonym">ncl1_1</name>
    <name evidence="13" type="synonym">ncl1_2</name>
    <name evidence="13" type="ORF">CM83_47406</name>
    <name evidence="14" type="ORF">CM83_47408</name>
    <name evidence="12" type="ORF">CM83_47409</name>
    <name evidence="16" type="ORF">g.46826</name>
</gene>
<evidence type="ECO:0000313" key="12">
    <source>
        <dbReference type="EMBL" id="JAG23253.1"/>
    </source>
</evidence>
<evidence type="ECO:0000259" key="11">
    <source>
        <dbReference type="Pfam" id="PF04389"/>
    </source>
</evidence>
<dbReference type="Pfam" id="PF04389">
    <property type="entry name" value="Peptidase_M28"/>
    <property type="match status" value="1"/>
</dbReference>
<dbReference type="EMBL" id="GBHO01020351">
    <property type="protein sequence ID" value="JAG23253.1"/>
    <property type="molecule type" value="Transcribed_RNA"/>
</dbReference>
<evidence type="ECO:0000256" key="10">
    <source>
        <dbReference type="SAM" id="Phobius"/>
    </source>
</evidence>
<dbReference type="EMBL" id="GBRD01015144">
    <property type="protein sequence ID" value="JAG50682.1"/>
    <property type="molecule type" value="Transcribed_RNA"/>
</dbReference>
<reference evidence="15" key="3">
    <citation type="submission" date="2014-09" db="EMBL/GenBank/DDBJ databases">
        <authorList>
            <person name="Magalhaes I.L.F."/>
            <person name="Oliveira U."/>
            <person name="Santos F.R."/>
            <person name="Vidigal T.H.D.A."/>
            <person name="Brescovit A.D."/>
            <person name="Santos A.J."/>
        </authorList>
    </citation>
    <scope>NUCLEOTIDE SEQUENCE</scope>
</reference>
<reference evidence="12" key="2">
    <citation type="submission" date="2014-07" db="EMBL/GenBank/DDBJ databases">
        <authorList>
            <person name="Hull J."/>
        </authorList>
    </citation>
    <scope>NUCLEOTIDE SEQUENCE</scope>
</reference>
<dbReference type="EMBL" id="GBHO01020348">
    <property type="protein sequence ID" value="JAG23256.1"/>
    <property type="molecule type" value="Transcribed_RNA"/>
</dbReference>
<feature type="domain" description="Peptidase M28" evidence="11">
    <location>
        <begin position="211"/>
        <end position="399"/>
    </location>
</feature>
<keyword evidence="5" id="KW-0256">Endoplasmic reticulum</keyword>
<evidence type="ECO:0000313" key="14">
    <source>
        <dbReference type="EMBL" id="JAG23256.1"/>
    </source>
</evidence>
<evidence type="ECO:0000256" key="8">
    <source>
        <dbReference type="ARBA" id="ARBA00023180"/>
    </source>
</evidence>
<comment type="subcellular location">
    <subcellularLocation>
        <location evidence="1">Endoplasmic reticulum membrane</location>
        <topology evidence="1">Single-pass membrane protein</topology>
    </subcellularLocation>
</comment>
<dbReference type="InterPro" id="IPR007484">
    <property type="entry name" value="Peptidase_M28"/>
</dbReference>
<accession>A0A0A9XWJ6</accession>
<dbReference type="EMBL" id="GBHO01020349">
    <property type="protein sequence ID" value="JAG23255.1"/>
    <property type="molecule type" value="Transcribed_RNA"/>
</dbReference>
<dbReference type="InterPro" id="IPR016574">
    <property type="entry name" value="Nicalin"/>
</dbReference>
<evidence type="ECO:0000256" key="5">
    <source>
        <dbReference type="ARBA" id="ARBA00022824"/>
    </source>
</evidence>
<feature type="transmembrane region" description="Helical" evidence="10">
    <location>
        <begin position="504"/>
        <end position="525"/>
    </location>
</feature>
<evidence type="ECO:0000256" key="1">
    <source>
        <dbReference type="ARBA" id="ARBA00004389"/>
    </source>
</evidence>
<dbReference type="GO" id="GO:0005789">
    <property type="term" value="C:endoplasmic reticulum membrane"/>
    <property type="evidence" value="ECO:0007669"/>
    <property type="project" value="UniProtKB-SubCell"/>
</dbReference>
<dbReference type="CDD" id="cd03882">
    <property type="entry name" value="M28_nicalin_like"/>
    <property type="match status" value="1"/>
</dbReference>
<keyword evidence="6 10" id="KW-1133">Transmembrane helix</keyword>
<reference evidence="16" key="4">
    <citation type="journal article" date="2016" name="Gigascience">
        <title>De novo construction of an expanded transcriptome assembly for the western tarnished plant bug, Lygus hesperus.</title>
        <authorList>
            <person name="Tassone E.E."/>
            <person name="Geib S.M."/>
            <person name="Hall B."/>
            <person name="Fabrick J.A."/>
            <person name="Brent C.S."/>
            <person name="Hull J.J."/>
        </authorList>
    </citation>
    <scope>NUCLEOTIDE SEQUENCE</scope>
</reference>
<dbReference type="InterPro" id="IPR018247">
    <property type="entry name" value="EF_Hand_1_Ca_BS"/>
</dbReference>
<dbReference type="EMBL" id="GDHC01017288">
    <property type="protein sequence ID" value="JAQ01341.1"/>
    <property type="molecule type" value="Transcribed_RNA"/>
</dbReference>
<feature type="transmembrane region" description="Helical" evidence="10">
    <location>
        <begin position="12"/>
        <end position="30"/>
    </location>
</feature>
<sequence>MFYEADEISEIFKGVLPVYLFFILPIILVISPCGAAHEFPVYRMHQFELHGVSRGCKAASVNLEVRSISSWRTQRHCVISHISNMTSVSLHKMAENTGALLIVLPKSFATASSKEREVLSDIEVHALSSEIDIPIYFALWTPNMEKILKDVDGGSSPEKGSSAWDAMVHSFSSNGYQIVINANKPYPKNDAIITSVQGKLPGLGVEDKLPTIVIVTHYDSLGVAPDLSHGADSNGSGVIALLEIIRIFSHLYSNKRSHAPVNLVFLLAGGGKYNFQGSKKWLEDQLDVTDATLLQDVHFVLCLDTIGNEDIHMHVSKPPKEGSNLFELSKSLSSVRKSEVNVVHKKINLADEILAWEHERYSIRRLPSATLSSMKNHRDPLRATIADVAETINPATLARNIEDIATALARYIYNISGASQALSSHMTVDEEVVKTWLEFLCSHARAAPLLSDKNNPLVKSLVDTMNRFLSDVKTSTLVADKRDPDFVFYDSSQATCHIYNVKPALFDLFLTVLITAYLAVVYQLIQNMPYIYEFMVPSVKKLKAQ</sequence>
<dbReference type="PANTHER" id="PTHR31826">
    <property type="entry name" value="NICALIN"/>
    <property type="match status" value="1"/>
</dbReference>
<organism evidence="12">
    <name type="scientific">Lygus hesperus</name>
    <name type="common">Western plant bug</name>
    <dbReference type="NCBI Taxonomy" id="30085"/>
    <lineage>
        <taxon>Eukaryota</taxon>
        <taxon>Metazoa</taxon>
        <taxon>Ecdysozoa</taxon>
        <taxon>Arthropoda</taxon>
        <taxon>Hexapoda</taxon>
        <taxon>Insecta</taxon>
        <taxon>Pterygota</taxon>
        <taxon>Neoptera</taxon>
        <taxon>Paraneoptera</taxon>
        <taxon>Hemiptera</taxon>
        <taxon>Heteroptera</taxon>
        <taxon>Panheteroptera</taxon>
        <taxon>Cimicomorpha</taxon>
        <taxon>Miridae</taxon>
        <taxon>Mirini</taxon>
        <taxon>Lygus</taxon>
    </lineage>
</organism>
<keyword evidence="3 10" id="KW-0812">Transmembrane</keyword>
<protein>
    <recommendedName>
        <fullName evidence="9">BOS complex subunit NCLN</fullName>
    </recommendedName>
</protein>
<keyword evidence="4" id="KW-0732">Signal</keyword>
<comment type="similarity">
    <text evidence="2">Belongs to the nicastrin family.</text>
</comment>
<evidence type="ECO:0000256" key="3">
    <source>
        <dbReference type="ARBA" id="ARBA00022692"/>
    </source>
</evidence>
<evidence type="ECO:0000313" key="13">
    <source>
        <dbReference type="EMBL" id="JAG23255.1"/>
    </source>
</evidence>
<evidence type="ECO:0000256" key="7">
    <source>
        <dbReference type="ARBA" id="ARBA00023136"/>
    </source>
</evidence>
<proteinExistence type="inferred from homology"/>
<dbReference type="Gene3D" id="3.40.630.10">
    <property type="entry name" value="Zn peptidases"/>
    <property type="match status" value="1"/>
</dbReference>
<evidence type="ECO:0000256" key="4">
    <source>
        <dbReference type="ARBA" id="ARBA00022729"/>
    </source>
</evidence>
<dbReference type="PROSITE" id="PS00018">
    <property type="entry name" value="EF_HAND_1"/>
    <property type="match status" value="1"/>
</dbReference>
<keyword evidence="8" id="KW-0325">Glycoprotein</keyword>
<dbReference type="SUPFAM" id="SSF53187">
    <property type="entry name" value="Zn-dependent exopeptidases"/>
    <property type="match status" value="1"/>
</dbReference>
<evidence type="ECO:0000313" key="16">
    <source>
        <dbReference type="EMBL" id="JAQ01341.1"/>
    </source>
</evidence>
<dbReference type="EMBL" id="GBRD01015143">
    <property type="protein sequence ID" value="JAG50683.1"/>
    <property type="molecule type" value="Transcribed_RNA"/>
</dbReference>
<evidence type="ECO:0000256" key="2">
    <source>
        <dbReference type="ARBA" id="ARBA00007717"/>
    </source>
</evidence>
<evidence type="ECO:0000256" key="6">
    <source>
        <dbReference type="ARBA" id="ARBA00022989"/>
    </source>
</evidence>
<evidence type="ECO:0000313" key="15">
    <source>
        <dbReference type="EMBL" id="JAG50682.1"/>
    </source>
</evidence>
<name>A0A0A9XWJ6_LYGHE</name>
<dbReference type="GO" id="GO:0009966">
    <property type="term" value="P:regulation of signal transduction"/>
    <property type="evidence" value="ECO:0007669"/>
    <property type="project" value="InterPro"/>
</dbReference>